<dbReference type="RefSeq" id="WP_342828641.1">
    <property type="nucleotide sequence ID" value="NZ_JBANDC010000003.1"/>
</dbReference>
<proteinExistence type="predicted"/>
<name>A0ABU9PSQ3_9BURK</name>
<protein>
    <submittedName>
        <fullName evidence="1">Uncharacterized protein</fullName>
    </submittedName>
</protein>
<organism evidence="1 2">
    <name type="scientific">Collimonas rhizosphaerae</name>
    <dbReference type="NCBI Taxonomy" id="3126357"/>
    <lineage>
        <taxon>Bacteria</taxon>
        <taxon>Pseudomonadati</taxon>
        <taxon>Pseudomonadota</taxon>
        <taxon>Betaproteobacteria</taxon>
        <taxon>Burkholderiales</taxon>
        <taxon>Oxalobacteraceae</taxon>
        <taxon>Collimonas</taxon>
    </lineage>
</organism>
<evidence type="ECO:0000313" key="2">
    <source>
        <dbReference type="Proteomes" id="UP001495910"/>
    </source>
</evidence>
<dbReference type="EMBL" id="JBANDC010000003">
    <property type="protein sequence ID" value="MEM4987000.1"/>
    <property type="molecule type" value="Genomic_DNA"/>
</dbReference>
<comment type="caution">
    <text evidence="1">The sequence shown here is derived from an EMBL/GenBank/DDBJ whole genome shotgun (WGS) entry which is preliminary data.</text>
</comment>
<gene>
    <name evidence="1" type="ORF">V8G57_06315</name>
</gene>
<keyword evidence="2" id="KW-1185">Reference proteome</keyword>
<reference evidence="1 2" key="1">
    <citation type="submission" date="2024-02" db="EMBL/GenBank/DDBJ databases">
        <title>Draft genome sequence of Collimonas sp. strain H4R21, an effective mineral-weathering bacterial strain isolated from the beech rhizosphere.</title>
        <authorList>
            <person name="Morin E."/>
            <person name="Uroz S."/>
            <person name="Leveau J.H.J."/>
            <person name="Kumar R."/>
            <person name="Rey M.W."/>
            <person name="Pham J."/>
        </authorList>
    </citation>
    <scope>NUCLEOTIDE SEQUENCE [LARGE SCALE GENOMIC DNA]</scope>
    <source>
        <strain evidence="1 2">H4R21</strain>
    </source>
</reference>
<accession>A0ABU9PSQ3</accession>
<sequence>MVPDPAWFADTDATPVDNELMPLVAVLKPADSKLMSVDTDVDKDDS</sequence>
<evidence type="ECO:0000313" key="1">
    <source>
        <dbReference type="EMBL" id="MEM4987000.1"/>
    </source>
</evidence>
<dbReference type="Proteomes" id="UP001495910">
    <property type="component" value="Unassembled WGS sequence"/>
</dbReference>